<evidence type="ECO:0000256" key="1">
    <source>
        <dbReference type="SAM" id="SignalP"/>
    </source>
</evidence>
<evidence type="ECO:0008006" key="4">
    <source>
        <dbReference type="Google" id="ProtNLM"/>
    </source>
</evidence>
<proteinExistence type="predicted"/>
<accession>A0A8T0GAC3</accession>
<dbReference type="AlphaFoldDB" id="A0A8T0GAC3"/>
<feature type="chain" id="PRO_5035876796" description="Secreted protein" evidence="1">
    <location>
        <begin position="23"/>
        <end position="90"/>
    </location>
</feature>
<organism evidence="2 3">
    <name type="scientific">Ceratodon purpureus</name>
    <name type="common">Fire moss</name>
    <name type="synonym">Dicranum purpureum</name>
    <dbReference type="NCBI Taxonomy" id="3225"/>
    <lineage>
        <taxon>Eukaryota</taxon>
        <taxon>Viridiplantae</taxon>
        <taxon>Streptophyta</taxon>
        <taxon>Embryophyta</taxon>
        <taxon>Bryophyta</taxon>
        <taxon>Bryophytina</taxon>
        <taxon>Bryopsida</taxon>
        <taxon>Dicranidae</taxon>
        <taxon>Pseudoditrichales</taxon>
        <taxon>Ditrichaceae</taxon>
        <taxon>Ceratodon</taxon>
    </lineage>
</organism>
<evidence type="ECO:0000313" key="2">
    <source>
        <dbReference type="EMBL" id="KAG0556143.1"/>
    </source>
</evidence>
<evidence type="ECO:0000313" key="3">
    <source>
        <dbReference type="Proteomes" id="UP000822688"/>
    </source>
</evidence>
<comment type="caution">
    <text evidence="2">The sequence shown here is derived from an EMBL/GenBank/DDBJ whole genome shotgun (WGS) entry which is preliminary data.</text>
</comment>
<sequence>MRGHSGLIILVLSSCMLLKIEMVSLYDFCDILGEAPMWLPNLQKNLYGSSWVRHLTQPQMNGISPGKQIWLRPSLIFQFARRMEHGRIRA</sequence>
<dbReference type="EMBL" id="CM026432">
    <property type="protein sequence ID" value="KAG0556143.1"/>
    <property type="molecule type" value="Genomic_DNA"/>
</dbReference>
<keyword evidence="3" id="KW-1185">Reference proteome</keyword>
<reference evidence="2 3" key="1">
    <citation type="submission" date="2020-06" db="EMBL/GenBank/DDBJ databases">
        <title>WGS assembly of Ceratodon purpureus strain R40.</title>
        <authorList>
            <person name="Carey S.B."/>
            <person name="Jenkins J."/>
            <person name="Shu S."/>
            <person name="Lovell J.T."/>
            <person name="Sreedasyam A."/>
            <person name="Maumus F."/>
            <person name="Tiley G.P."/>
            <person name="Fernandez-Pozo N."/>
            <person name="Barry K."/>
            <person name="Chen C."/>
            <person name="Wang M."/>
            <person name="Lipzen A."/>
            <person name="Daum C."/>
            <person name="Saski C.A."/>
            <person name="Payton A.C."/>
            <person name="Mcbreen J.C."/>
            <person name="Conrad R.E."/>
            <person name="Kollar L.M."/>
            <person name="Olsson S."/>
            <person name="Huttunen S."/>
            <person name="Landis J.B."/>
            <person name="Wickett N.J."/>
            <person name="Johnson M.G."/>
            <person name="Rensing S.A."/>
            <person name="Grimwood J."/>
            <person name="Schmutz J."/>
            <person name="Mcdaniel S.F."/>
        </authorList>
    </citation>
    <scope>NUCLEOTIDE SEQUENCE [LARGE SCALE GENOMIC DNA]</scope>
    <source>
        <strain evidence="2 3">R40</strain>
    </source>
</reference>
<feature type="signal peptide" evidence="1">
    <location>
        <begin position="1"/>
        <end position="22"/>
    </location>
</feature>
<name>A0A8T0GAC3_CERPU</name>
<dbReference type="PROSITE" id="PS51257">
    <property type="entry name" value="PROKAR_LIPOPROTEIN"/>
    <property type="match status" value="1"/>
</dbReference>
<protein>
    <recommendedName>
        <fullName evidence="4">Secreted protein</fullName>
    </recommendedName>
</protein>
<keyword evidence="1" id="KW-0732">Signal</keyword>
<dbReference type="Proteomes" id="UP000822688">
    <property type="component" value="Chromosome 11"/>
</dbReference>
<gene>
    <name evidence="2" type="ORF">KC19_11G029300</name>
</gene>